<dbReference type="PANTHER" id="PTHR31225">
    <property type="entry name" value="OS04G0344100 PROTEIN-RELATED"/>
    <property type="match status" value="1"/>
</dbReference>
<accession>A0AAD7VN04</accession>
<dbReference type="GO" id="GO:0010333">
    <property type="term" value="F:terpene synthase activity"/>
    <property type="evidence" value="ECO:0007669"/>
    <property type="project" value="InterPro"/>
</dbReference>
<dbReference type="GO" id="GO:0000287">
    <property type="term" value="F:magnesium ion binding"/>
    <property type="evidence" value="ECO:0007669"/>
    <property type="project" value="InterPro"/>
</dbReference>
<dbReference type="Proteomes" id="UP001163823">
    <property type="component" value="Chromosome 1"/>
</dbReference>
<dbReference type="EMBL" id="JARAOO010000001">
    <property type="protein sequence ID" value="KAJ7981640.1"/>
    <property type="molecule type" value="Genomic_DNA"/>
</dbReference>
<protein>
    <submittedName>
        <fullName evidence="3">Terpene synthase</fullName>
    </submittedName>
</protein>
<sequence length="109" mass="12602">MDDIGSRKFEQKSKHVASAVECYMKQHGVTEEEAFKILEEEVSNAWKDINEDFLKPTAVPVHFLDCVINHTRVLNFLYGYELDKYTEGVLMKDYVATLFVDPIPIEKDS</sequence>
<comment type="caution">
    <text evidence="3">The sequence shown here is derived from an EMBL/GenBank/DDBJ whole genome shotgun (WGS) entry which is preliminary data.</text>
</comment>
<dbReference type="KEGG" id="qsa:O6P43_000877"/>
<name>A0AAD7VN04_QUISA</name>
<dbReference type="AlphaFoldDB" id="A0AAD7VN04"/>
<evidence type="ECO:0000313" key="3">
    <source>
        <dbReference type="EMBL" id="KAJ7981640.1"/>
    </source>
</evidence>
<dbReference type="InterPro" id="IPR050148">
    <property type="entry name" value="Terpene_synthase-like"/>
</dbReference>
<organism evidence="3 4">
    <name type="scientific">Quillaja saponaria</name>
    <name type="common">Soap bark tree</name>
    <dbReference type="NCBI Taxonomy" id="32244"/>
    <lineage>
        <taxon>Eukaryota</taxon>
        <taxon>Viridiplantae</taxon>
        <taxon>Streptophyta</taxon>
        <taxon>Embryophyta</taxon>
        <taxon>Tracheophyta</taxon>
        <taxon>Spermatophyta</taxon>
        <taxon>Magnoliopsida</taxon>
        <taxon>eudicotyledons</taxon>
        <taxon>Gunneridae</taxon>
        <taxon>Pentapetalae</taxon>
        <taxon>rosids</taxon>
        <taxon>fabids</taxon>
        <taxon>Fabales</taxon>
        <taxon>Quillajaceae</taxon>
        <taxon>Quillaja</taxon>
    </lineage>
</organism>
<reference evidence="3 4" key="1">
    <citation type="journal article" date="2023" name="Science">
        <title>Elucidation of the pathway for biosynthesis of saponin adjuvants from the soapbark tree.</title>
        <authorList>
            <person name="Reed J."/>
            <person name="Orme A."/>
            <person name="El-Demerdash A."/>
            <person name="Owen C."/>
            <person name="Martin L.B.B."/>
            <person name="Misra R.C."/>
            <person name="Kikuchi S."/>
            <person name="Rejzek M."/>
            <person name="Martin A.C."/>
            <person name="Harkess A."/>
            <person name="Leebens-Mack J."/>
            <person name="Louveau T."/>
            <person name="Stephenson M.J."/>
            <person name="Osbourn A."/>
        </authorList>
    </citation>
    <scope>NUCLEOTIDE SEQUENCE [LARGE SCALE GENOMIC DNA]</scope>
    <source>
        <strain evidence="3">S10</strain>
    </source>
</reference>
<proteinExistence type="predicted"/>
<evidence type="ECO:0000256" key="1">
    <source>
        <dbReference type="ARBA" id="ARBA00022723"/>
    </source>
</evidence>
<evidence type="ECO:0000313" key="4">
    <source>
        <dbReference type="Proteomes" id="UP001163823"/>
    </source>
</evidence>
<dbReference type="Gene3D" id="1.10.600.10">
    <property type="entry name" value="Farnesyl Diphosphate Synthase"/>
    <property type="match status" value="1"/>
</dbReference>
<evidence type="ECO:0000259" key="2">
    <source>
        <dbReference type="Pfam" id="PF03936"/>
    </source>
</evidence>
<dbReference type="SUPFAM" id="SSF48576">
    <property type="entry name" value="Terpenoid synthases"/>
    <property type="match status" value="1"/>
</dbReference>
<keyword evidence="4" id="KW-1185">Reference proteome</keyword>
<keyword evidence="1" id="KW-0479">Metal-binding</keyword>
<dbReference type="Pfam" id="PF03936">
    <property type="entry name" value="Terpene_synth_C"/>
    <property type="match status" value="1"/>
</dbReference>
<dbReference type="InterPro" id="IPR005630">
    <property type="entry name" value="Terpene_synthase_metal-bd"/>
</dbReference>
<feature type="domain" description="Terpene synthase metal-binding" evidence="2">
    <location>
        <begin position="1"/>
        <end position="48"/>
    </location>
</feature>
<dbReference type="GO" id="GO:0016114">
    <property type="term" value="P:terpenoid biosynthetic process"/>
    <property type="evidence" value="ECO:0007669"/>
    <property type="project" value="InterPro"/>
</dbReference>
<dbReference type="PANTHER" id="PTHR31225:SF205">
    <property type="entry name" value="(-)-GERMACRENE D SYNTHASE-LIKE"/>
    <property type="match status" value="1"/>
</dbReference>
<gene>
    <name evidence="3" type="ORF">O6P43_000877</name>
</gene>
<dbReference type="InterPro" id="IPR008949">
    <property type="entry name" value="Isoprenoid_synthase_dom_sf"/>
</dbReference>